<comment type="caution">
    <text evidence="16">The sequence shown here is derived from an EMBL/GenBank/DDBJ whole genome shotgun (WGS) entry which is preliminary data.</text>
</comment>
<keyword evidence="5" id="KW-0677">Repeat</keyword>
<dbReference type="PANTHER" id="PTHR24028:SF314">
    <property type="entry name" value="CADHERIN-RELATED FAMILY MEMBER 2"/>
    <property type="match status" value="1"/>
</dbReference>
<evidence type="ECO:0000256" key="1">
    <source>
        <dbReference type="ARBA" id="ARBA00004251"/>
    </source>
</evidence>
<feature type="transmembrane region" description="Helical" evidence="13">
    <location>
        <begin position="1147"/>
        <end position="1172"/>
    </location>
</feature>
<keyword evidence="3 13" id="KW-0812">Transmembrane</keyword>
<feature type="domain" description="Cadherin" evidence="15">
    <location>
        <begin position="128"/>
        <end position="241"/>
    </location>
</feature>
<keyword evidence="7" id="KW-0130">Cell adhesion</keyword>
<feature type="chain" id="PRO_5042001024" evidence="14">
    <location>
        <begin position="21"/>
        <end position="1313"/>
    </location>
</feature>
<keyword evidence="6 11" id="KW-0106">Calcium</keyword>
<feature type="domain" description="Cadherin" evidence="15">
    <location>
        <begin position="698"/>
        <end position="807"/>
    </location>
</feature>
<evidence type="ECO:0000313" key="17">
    <source>
        <dbReference type="Proteomes" id="UP001230051"/>
    </source>
</evidence>
<evidence type="ECO:0000256" key="13">
    <source>
        <dbReference type="SAM" id="Phobius"/>
    </source>
</evidence>
<sequence length="1313" mass="145194">MRSMVLLVLLLPCFFGTVSGNFAPAFCSNMTYVELREDLNTSQHAFWICAFDLENEALKYSMTGQNANFFNVNEVTGEVTINSPLDREIQDQARFTVNLGVKDSTNDIVTRLITIVLEDANDNRPIFINAPYNADVNENVTKGTVLFKVTATDADENAFVTYSIDEVVPDSAENHDLFVIERNGDVKLNGTLNYNDKSTYYQLKIKATDNGGLLYGNFVHQSSLAYGFINVKDAPDRNPVFLNAPYQTFVEEHAPVGQSVFTVKAIDGDKGINDLIFYSIDASNVDGKFAIDTLTGQISVKEIIDREQLLDINAEVELVVTATEKENNIDRQPAKTSTNVTIRITDLNDNKPEFYNCMEECDFSSDKQDSFTGYIEEHSSTGVSVANLTIVARDPDEGTNARFVLTLQGPDAKAFSVAPKNVLGSSQVQIQILIPNDVDYEKQHTMSVEIVANDTGRGADCCSTASVTIRLIDMNDNRPTFQNETYQLQVKEESAAGTVIATITASDPDTEDKDKITYRLLPDSILEFFAVGEKTGIITVKNSGNLDRETRSIYFATLQATDTANNIGTTMLEINLLDINDQTPKMVRDSYMVFVKEGPDGKLDLKIEAFDNDEPGTNNSVVRYKIEDSEFSNNFIIDEETGVVTINGTLDREAIDPLLNGKIQLTVTAYDWGHPILSSSVNVTINVEDINDNNPVFTQTVYQDSVRESDKGAYVGFVQAMDQDQTEIHNRISYRITDGSFGNFIIRTLQSNEGYRGNVTVDPDIELDYEKNKKFTLIIEASDLSQNFATTTMEVTVLDVNDERPTLDVQSLTDVNVKENRSTSGVVRNITGTDSDTNHSLVYELLEVTCECNEDVPESECLDWFWLSPDGSVTVNDSSVIDYEACHYVKMEVQVVDTFTEKGQNHSTSGILIINIVDINDNPPEFISNEKLFVVVPEVGGKDTEVATVSASDRDSGQNKVITFAVQHVEFIKSDGSTTTLSGIFKVETTVENGFYKGIIRIENTLNSALKGKYKVTVLAKDSGSPALETTTQLDIFTIDTSYRVDLRFTSSADEIRKDIVPITSILAGATGATVHVVDIIDQVEKQRVTAISTMSAYFVYQNGSAIIPKDIIDVLQSDVQAFQELNKYGLVYVDSGLQKDPESQNVLIGVIAGLIGALIIVMAAMITALVCTSKSYKRKLKAVNALKSINSDKADNLQIGPVVPGTNKYTKEWANPVLNLNIDSATDLGFDEESADRVSLNSLDNNDDLNVSEKDSMHLMVIEEEEEEEEEEEFTEQPYIEPLDQALALRNKKKGSDETCSFTNPALDTTDL</sequence>
<dbReference type="PROSITE" id="PS50268">
    <property type="entry name" value="CADHERIN_2"/>
    <property type="match status" value="9"/>
</dbReference>
<feature type="domain" description="Cadherin" evidence="15">
    <location>
        <begin position="27"/>
        <end position="127"/>
    </location>
</feature>
<evidence type="ECO:0000256" key="3">
    <source>
        <dbReference type="ARBA" id="ARBA00022692"/>
    </source>
</evidence>
<feature type="domain" description="Cadherin" evidence="15">
    <location>
        <begin position="242"/>
        <end position="354"/>
    </location>
</feature>
<feature type="compositionally biased region" description="Polar residues" evidence="12">
    <location>
        <begin position="1299"/>
        <end position="1313"/>
    </location>
</feature>
<evidence type="ECO:0000256" key="11">
    <source>
        <dbReference type="PROSITE-ProRule" id="PRU00043"/>
    </source>
</evidence>
<evidence type="ECO:0000256" key="10">
    <source>
        <dbReference type="ARBA" id="ARBA00023180"/>
    </source>
</evidence>
<dbReference type="FunFam" id="2.60.40.60:FF:000020">
    <property type="entry name" value="Dachsous cadherin-related 1b"/>
    <property type="match status" value="1"/>
</dbReference>
<dbReference type="PROSITE" id="PS00232">
    <property type="entry name" value="CADHERIN_1"/>
    <property type="match status" value="4"/>
</dbReference>
<dbReference type="CDD" id="cd11304">
    <property type="entry name" value="Cadherin_repeat"/>
    <property type="match status" value="9"/>
</dbReference>
<evidence type="ECO:0000256" key="7">
    <source>
        <dbReference type="ARBA" id="ARBA00022889"/>
    </source>
</evidence>
<dbReference type="SMART" id="SM00112">
    <property type="entry name" value="CA"/>
    <property type="match status" value="9"/>
</dbReference>
<dbReference type="GO" id="GO:0005886">
    <property type="term" value="C:plasma membrane"/>
    <property type="evidence" value="ECO:0007669"/>
    <property type="project" value="UniProtKB-SubCell"/>
</dbReference>
<feature type="domain" description="Cadherin" evidence="15">
    <location>
        <begin position="587"/>
        <end position="697"/>
    </location>
</feature>
<organism evidence="16 17">
    <name type="scientific">Acipenser oxyrinchus oxyrinchus</name>
    <dbReference type="NCBI Taxonomy" id="40147"/>
    <lineage>
        <taxon>Eukaryota</taxon>
        <taxon>Metazoa</taxon>
        <taxon>Chordata</taxon>
        <taxon>Craniata</taxon>
        <taxon>Vertebrata</taxon>
        <taxon>Euteleostomi</taxon>
        <taxon>Actinopterygii</taxon>
        <taxon>Chondrostei</taxon>
        <taxon>Acipenseriformes</taxon>
        <taxon>Acipenseridae</taxon>
        <taxon>Acipenser</taxon>
    </lineage>
</organism>
<name>A0AAD8D0A9_ACIOX</name>
<feature type="domain" description="Cadherin" evidence="15">
    <location>
        <begin position="482"/>
        <end position="586"/>
    </location>
</feature>
<gene>
    <name evidence="16" type="primary">CDHR2</name>
    <name evidence="16" type="ORF">AOXY_G20208</name>
</gene>
<feature type="domain" description="Cadherin" evidence="15">
    <location>
        <begin position="928"/>
        <end position="1049"/>
    </location>
</feature>
<evidence type="ECO:0000256" key="9">
    <source>
        <dbReference type="ARBA" id="ARBA00023136"/>
    </source>
</evidence>
<protein>
    <submittedName>
        <fullName evidence="16">Cadherin-related family member 2-like</fullName>
    </submittedName>
</protein>
<dbReference type="SUPFAM" id="SSF49313">
    <property type="entry name" value="Cadherin-like"/>
    <property type="match status" value="9"/>
</dbReference>
<evidence type="ECO:0000256" key="5">
    <source>
        <dbReference type="ARBA" id="ARBA00022737"/>
    </source>
</evidence>
<accession>A0AAD8D0A9</accession>
<dbReference type="FunFam" id="2.60.40.60:FF:000221">
    <property type="entry name" value="Cadherin related family member 2"/>
    <property type="match status" value="1"/>
</dbReference>
<dbReference type="Proteomes" id="UP001230051">
    <property type="component" value="Unassembled WGS sequence"/>
</dbReference>
<evidence type="ECO:0000313" key="16">
    <source>
        <dbReference type="EMBL" id="KAK1161264.1"/>
    </source>
</evidence>
<dbReference type="Gene3D" id="2.60.40.60">
    <property type="entry name" value="Cadherins"/>
    <property type="match status" value="9"/>
</dbReference>
<reference evidence="16" key="1">
    <citation type="submission" date="2022-02" db="EMBL/GenBank/DDBJ databases">
        <title>Atlantic sturgeon de novo genome assembly.</title>
        <authorList>
            <person name="Stock M."/>
            <person name="Klopp C."/>
            <person name="Guiguen Y."/>
            <person name="Cabau C."/>
            <person name="Parinello H."/>
            <person name="Santidrian Yebra-Pimentel E."/>
            <person name="Kuhl H."/>
            <person name="Dirks R.P."/>
            <person name="Guessner J."/>
            <person name="Wuertz S."/>
            <person name="Du K."/>
            <person name="Schartl M."/>
        </authorList>
    </citation>
    <scope>NUCLEOTIDE SEQUENCE</scope>
    <source>
        <strain evidence="16">STURGEONOMICS-FGT-2020</strain>
        <tissue evidence="16">Whole blood</tissue>
    </source>
</reference>
<evidence type="ECO:0000256" key="6">
    <source>
        <dbReference type="ARBA" id="ARBA00022837"/>
    </source>
</evidence>
<dbReference type="FunFam" id="2.60.40.60:FF:000098">
    <property type="entry name" value="cadherin-23 isoform X1"/>
    <property type="match status" value="1"/>
</dbReference>
<keyword evidence="4 14" id="KW-0732">Signal</keyword>
<keyword evidence="10" id="KW-0325">Glycoprotein</keyword>
<evidence type="ECO:0000256" key="2">
    <source>
        <dbReference type="ARBA" id="ARBA00022475"/>
    </source>
</evidence>
<feature type="domain" description="Cadherin" evidence="15">
    <location>
        <begin position="367"/>
        <end position="481"/>
    </location>
</feature>
<feature type="signal peptide" evidence="14">
    <location>
        <begin position="1"/>
        <end position="20"/>
    </location>
</feature>
<dbReference type="PANTHER" id="PTHR24028">
    <property type="entry name" value="CADHERIN-87A"/>
    <property type="match status" value="1"/>
</dbReference>
<evidence type="ECO:0000256" key="8">
    <source>
        <dbReference type="ARBA" id="ARBA00022989"/>
    </source>
</evidence>
<dbReference type="InterPro" id="IPR002126">
    <property type="entry name" value="Cadherin-like_dom"/>
</dbReference>
<dbReference type="FunFam" id="2.60.40.60:FF:000168">
    <property type="entry name" value="Cadherin-related family member 2"/>
    <property type="match status" value="1"/>
</dbReference>
<keyword evidence="17" id="KW-1185">Reference proteome</keyword>
<evidence type="ECO:0000256" key="12">
    <source>
        <dbReference type="SAM" id="MobiDB-lite"/>
    </source>
</evidence>
<keyword evidence="8 13" id="KW-1133">Transmembrane helix</keyword>
<feature type="domain" description="Cadherin" evidence="15">
    <location>
        <begin position="809"/>
        <end position="926"/>
    </location>
</feature>
<dbReference type="FunFam" id="2.60.40.60:FF:000252">
    <property type="entry name" value="Cadherin related family member 2"/>
    <property type="match status" value="1"/>
</dbReference>
<dbReference type="PRINTS" id="PR00205">
    <property type="entry name" value="CADHERIN"/>
</dbReference>
<dbReference type="EMBL" id="JAGXEW010000019">
    <property type="protein sequence ID" value="KAK1161264.1"/>
    <property type="molecule type" value="Genomic_DNA"/>
</dbReference>
<evidence type="ECO:0000256" key="4">
    <source>
        <dbReference type="ARBA" id="ARBA00022729"/>
    </source>
</evidence>
<dbReference type="GO" id="GO:0005509">
    <property type="term" value="F:calcium ion binding"/>
    <property type="evidence" value="ECO:0007669"/>
    <property type="project" value="UniProtKB-UniRule"/>
</dbReference>
<comment type="subcellular location">
    <subcellularLocation>
        <location evidence="1">Cell membrane</location>
        <topology evidence="1">Single-pass type I membrane protein</topology>
    </subcellularLocation>
</comment>
<dbReference type="InterPro" id="IPR015919">
    <property type="entry name" value="Cadherin-like_sf"/>
</dbReference>
<keyword evidence="9 13" id="KW-0472">Membrane</keyword>
<dbReference type="GO" id="GO:0007156">
    <property type="term" value="P:homophilic cell adhesion via plasma membrane adhesion molecules"/>
    <property type="evidence" value="ECO:0007669"/>
    <property type="project" value="InterPro"/>
</dbReference>
<dbReference type="FunFam" id="2.60.40.60:FF:000015">
    <property type="entry name" value="FAT atypical cadherin 1"/>
    <property type="match status" value="1"/>
</dbReference>
<keyword evidence="2" id="KW-1003">Cell membrane</keyword>
<proteinExistence type="predicted"/>
<evidence type="ECO:0000256" key="14">
    <source>
        <dbReference type="SAM" id="SignalP"/>
    </source>
</evidence>
<feature type="region of interest" description="Disordered" evidence="12">
    <location>
        <begin position="1292"/>
        <end position="1313"/>
    </location>
</feature>
<dbReference type="InterPro" id="IPR020894">
    <property type="entry name" value="Cadherin_CS"/>
</dbReference>
<evidence type="ECO:0000259" key="15">
    <source>
        <dbReference type="PROSITE" id="PS50268"/>
    </source>
</evidence>
<dbReference type="Pfam" id="PF00028">
    <property type="entry name" value="Cadherin"/>
    <property type="match status" value="7"/>
</dbReference>
<dbReference type="InterPro" id="IPR050174">
    <property type="entry name" value="Protocadherin/Cadherin-CA"/>
</dbReference>